<protein>
    <submittedName>
        <fullName evidence="2">Long tail fiber proximal subunit</fullName>
    </submittedName>
</protein>
<gene>
    <name evidence="2" type="ORF">Pm5461_233</name>
</gene>
<accession>A0A0G2SSC0</accession>
<evidence type="ECO:0000313" key="2">
    <source>
        <dbReference type="EMBL" id="AKA62099.1"/>
    </source>
</evidence>
<sequence length="1218" mass="135992">MTLNKSLKATYGLDASNEKVINVGLADKKTLTDGVNVEFLIQENTIQAYDKNRGYEKGFAVIFENRIYVSNQNIESPAGDFEPHKWFSLRVDPKWETIFETVSSGQIITSGQFIAANTSINDLYFKLPRKPQPGDTVCIKEVSGNSGYKYLKIGKTDNSIIWNGTDVEELYLTRPYSQTYFIFSGNVWNVFQIEHEDIGRIISTSPIKQQVSAGERLYRLSSTGEINIMLPKYAMHGDVIEMFDVDGLTSINHLTIFVSEGSGHAIGTLGQTKYEVRTIGNGRLVFDGSNNLWRLWDGDIRTRLKTIKEDHKLLPNEQILVYGANNTVKETITLTLPRNIAVGDTVEISLGYMRKGQTVVIKTDGDDIIGTDKNLLQFPKRSQYPPEMAWVEVKELSFNGTDDYLPYLKFAYVETLSKLGWAVQHYRPNVERVDFKNPERIGLIALATQNQANIDHENNPEKELAITPFTLANRVATEERRGIAKTAKTSMVNQNSNGKFEDDTIVTPKKLNERTATEERRGLAEIATQEETNTGKDDTTIVSPLKLENRKASETLSGIAKIVPSKGAPGTQRDKPGTGVYNYTDNKTIVSPSAIHELLSTENSHGVVYLASETEVIEAPDMDPKFPVAVTPVQLHKKTATENRIGFSQIATQEETDLGQDNFKFITPKKLNDRKSSETLEGISRYATYEEFKKGDLNLISEPGKIKQFLQEARITTVPESGIVFTGNIWDTCNFDIKASSEVDRGTLKLSTQDQTNTGEDDTTAITPKKLQNKKSTEQVEGIIQLSTYAETIAGEVNNKAISPQNFVLAVQTEDNGLQASTSLRGFVRLLDGASVWQGTDETGSDPENEDFLHDGYAVSPRELNKALSHYLPIKGKAVNSTLFDDLKTSDFVRRNIDQEIDGVMTFNKPVILKDTLVSTSSGKFESLESKTVSIGDGTIGSISFLSTTPWKIDVQDDFKINNVKIDKDEVIHSKGLETVSYIDTSEYRLNGKTFISGQGTINVGDSESQIRFQTKNPNDVRISGSTIIVNTNLEEKGNKHFINRKQDTVDGDIEFTKPIKINVPENMVEVSEGIFVAKITSKEEYEKYPGIAVPKIDQETQKVIDYTYVKGPGTLTQYGDTKSYTYRIWAPQALGQEDNHNNYSLWMQVYNPVKGEFDAWGRIYTSQNPPTAAEIGAVSSSGSTFETLKVNQWLQVGPVRMVPDPVTKTVRYIWIDE</sequence>
<dbReference type="EMBL" id="KP890823">
    <property type="protein sequence ID" value="AKA62099.1"/>
    <property type="molecule type" value="Genomic_DNA"/>
</dbReference>
<evidence type="ECO:0000313" key="3">
    <source>
        <dbReference type="Proteomes" id="UP000202749"/>
    </source>
</evidence>
<evidence type="ECO:0000259" key="1">
    <source>
        <dbReference type="Pfam" id="PF21560"/>
    </source>
</evidence>
<reference evidence="2 3" key="1">
    <citation type="submission" date="2015-03" db="EMBL/GenBank/DDBJ databases">
        <authorList>
            <person name="Melo L.D.R."/>
            <person name="Veiga P."/>
            <person name="Cerca N."/>
            <person name="Kropinski A.M."/>
            <person name="Azeredo J."/>
            <person name="Almeida C."/>
            <person name="Sillankorva S."/>
        </authorList>
    </citation>
    <scope>NUCLEOTIDE SEQUENCE [LARGE SCALE GENOMIC DNA]</scope>
</reference>
<feature type="domain" description="Long-tail fiber proximal subunit" evidence="1">
    <location>
        <begin position="1073"/>
        <end position="1165"/>
    </location>
</feature>
<proteinExistence type="predicted"/>
<organism evidence="2 3">
    <name type="scientific">Proteus phage vB_PmiM_Pm5461</name>
    <dbReference type="NCBI Taxonomy" id="1636250"/>
    <lineage>
        <taxon>Viruses</taxon>
        <taxon>Duplodnaviria</taxon>
        <taxon>Heunggongvirae</taxon>
        <taxon>Uroviricota</taxon>
        <taxon>Caudoviricetes</taxon>
        <taxon>Pantevenvirales</taxon>
        <taxon>Straboviridae</taxon>
        <taxon>Bragavirus</taxon>
        <taxon>Bragavirus pm5461</taxon>
    </lineage>
</organism>
<keyword evidence="3" id="KW-1185">Reference proteome</keyword>
<dbReference type="Proteomes" id="UP000202749">
    <property type="component" value="Segment"/>
</dbReference>
<dbReference type="GeneID" id="26622781"/>
<dbReference type="Pfam" id="PF21560">
    <property type="entry name" value="Gp34_2nd"/>
    <property type="match status" value="1"/>
</dbReference>
<dbReference type="RefSeq" id="YP_009195655.1">
    <property type="nucleotide sequence ID" value="NC_028762.1"/>
</dbReference>
<dbReference type="InterPro" id="IPR048391">
    <property type="entry name" value="Gp34_dom"/>
</dbReference>
<dbReference type="KEGG" id="vg:26622781"/>
<name>A0A0G2SSC0_9CAUD</name>